<accession>A0A413SWN2</accession>
<proteinExistence type="predicted"/>
<dbReference type="EMBL" id="QSFT01000032">
    <property type="protein sequence ID" value="RHA73675.1"/>
    <property type="molecule type" value="Genomic_DNA"/>
</dbReference>
<name>A0A413SWN2_9BACT</name>
<gene>
    <name evidence="1" type="ORF">DW921_12325</name>
</gene>
<dbReference type="AlphaFoldDB" id="A0A413SWN2"/>
<dbReference type="Proteomes" id="UP000283855">
    <property type="component" value="Unassembled WGS sequence"/>
</dbReference>
<comment type="caution">
    <text evidence="1">The sequence shown here is derived from an EMBL/GenBank/DDBJ whole genome shotgun (WGS) entry which is preliminary data.</text>
</comment>
<organism evidence="1 2">
    <name type="scientific">Phocaeicola coprophilus</name>
    <dbReference type="NCBI Taxonomy" id="387090"/>
    <lineage>
        <taxon>Bacteria</taxon>
        <taxon>Pseudomonadati</taxon>
        <taxon>Bacteroidota</taxon>
        <taxon>Bacteroidia</taxon>
        <taxon>Bacteroidales</taxon>
        <taxon>Bacteroidaceae</taxon>
        <taxon>Phocaeicola</taxon>
    </lineage>
</organism>
<protein>
    <submittedName>
        <fullName evidence="1">Uncharacterized protein</fullName>
    </submittedName>
</protein>
<reference evidence="1 2" key="1">
    <citation type="submission" date="2018-08" db="EMBL/GenBank/DDBJ databases">
        <title>A genome reference for cultivated species of the human gut microbiota.</title>
        <authorList>
            <person name="Zou Y."/>
            <person name="Xue W."/>
            <person name="Luo G."/>
        </authorList>
    </citation>
    <scope>NUCLEOTIDE SEQUENCE [LARGE SCALE GENOMIC DNA]</scope>
    <source>
        <strain evidence="1 2">AM42-38</strain>
    </source>
</reference>
<sequence>MLLVTFYGCNKKDVDPVHYFYSIALTFENQSGDNLVTGIPYSEKEQRIPYSEYTRTAWAENGIELLTAELKTIKDENGEDAILLDGMTWEHVSPIITQKLVCPYIFGDNNEHVLVSYWEELPDSKHTCTGFTLDGKEYPISKDNITGIYEVKIVLE</sequence>
<evidence type="ECO:0000313" key="2">
    <source>
        <dbReference type="Proteomes" id="UP000283855"/>
    </source>
</evidence>
<evidence type="ECO:0000313" key="1">
    <source>
        <dbReference type="EMBL" id="RHA73675.1"/>
    </source>
</evidence>